<dbReference type="SMART" id="SM00387">
    <property type="entry name" value="HATPase_c"/>
    <property type="match status" value="1"/>
</dbReference>
<dbReference type="InterPro" id="IPR013727">
    <property type="entry name" value="2CSK_N"/>
</dbReference>
<dbReference type="PROSITE" id="PS50109">
    <property type="entry name" value="HIS_KIN"/>
    <property type="match status" value="1"/>
</dbReference>
<proteinExistence type="predicted"/>
<feature type="domain" description="Histidine kinase" evidence="12">
    <location>
        <begin position="246"/>
        <end position="455"/>
    </location>
</feature>
<dbReference type="SUPFAM" id="SSF55874">
    <property type="entry name" value="ATPase domain of HSP90 chaperone/DNA topoisomerase II/histidine kinase"/>
    <property type="match status" value="1"/>
</dbReference>
<keyword evidence="4" id="KW-0597">Phosphoprotein</keyword>
<evidence type="ECO:0000256" key="9">
    <source>
        <dbReference type="ARBA" id="ARBA00023012"/>
    </source>
</evidence>
<accession>A0A1B2EST7</accession>
<dbReference type="InterPro" id="IPR036890">
    <property type="entry name" value="HATPase_C_sf"/>
</dbReference>
<keyword evidence="6 11" id="KW-0812">Transmembrane</keyword>
<evidence type="ECO:0000256" key="3">
    <source>
        <dbReference type="ARBA" id="ARBA00012438"/>
    </source>
</evidence>
<dbReference type="Pfam" id="PF00512">
    <property type="entry name" value="HisKA"/>
    <property type="match status" value="1"/>
</dbReference>
<name>A0A1B2EST7_9HYPH</name>
<dbReference type="OrthoDB" id="8673316at2"/>
<dbReference type="InterPro" id="IPR003594">
    <property type="entry name" value="HATPase_dom"/>
</dbReference>
<evidence type="ECO:0000256" key="7">
    <source>
        <dbReference type="ARBA" id="ARBA00022777"/>
    </source>
</evidence>
<dbReference type="Gene3D" id="3.30.565.10">
    <property type="entry name" value="Histidine kinase-like ATPase, C-terminal domain"/>
    <property type="match status" value="1"/>
</dbReference>
<dbReference type="PANTHER" id="PTHR45436:SF1">
    <property type="entry name" value="SENSOR PROTEIN QSEC"/>
    <property type="match status" value="1"/>
</dbReference>
<keyword evidence="14" id="KW-0614">Plasmid</keyword>
<dbReference type="RefSeq" id="WP_099514114.1">
    <property type="nucleotide sequence ID" value="NZ_CP016617.1"/>
</dbReference>
<evidence type="ECO:0000259" key="13">
    <source>
        <dbReference type="PROSITE" id="PS50885"/>
    </source>
</evidence>
<comment type="catalytic activity">
    <reaction evidence="1">
        <text>ATP + protein L-histidine = ADP + protein N-phospho-L-histidine.</text>
        <dbReference type="EC" id="2.7.13.3"/>
    </reaction>
</comment>
<dbReference type="Pfam" id="PF08521">
    <property type="entry name" value="2CSK_N"/>
    <property type="match status" value="1"/>
</dbReference>
<dbReference type="Pfam" id="PF02518">
    <property type="entry name" value="HATPase_c"/>
    <property type="match status" value="1"/>
</dbReference>
<keyword evidence="10 11" id="KW-0472">Membrane</keyword>
<dbReference type="EMBL" id="CP016617">
    <property type="protein sequence ID" value="ANY83038.1"/>
    <property type="molecule type" value="Genomic_DNA"/>
</dbReference>
<organism evidence="14">
    <name type="scientific">Microvirga ossetica</name>
    <dbReference type="NCBI Taxonomy" id="1882682"/>
    <lineage>
        <taxon>Bacteria</taxon>
        <taxon>Pseudomonadati</taxon>
        <taxon>Pseudomonadota</taxon>
        <taxon>Alphaproteobacteria</taxon>
        <taxon>Hyphomicrobiales</taxon>
        <taxon>Methylobacteriaceae</taxon>
        <taxon>Microvirga</taxon>
    </lineage>
</organism>
<dbReference type="PROSITE" id="PS50885">
    <property type="entry name" value="HAMP"/>
    <property type="match status" value="1"/>
</dbReference>
<evidence type="ECO:0000313" key="14">
    <source>
        <dbReference type="EMBL" id="ANY83038.1"/>
    </source>
</evidence>
<dbReference type="InterPro" id="IPR050428">
    <property type="entry name" value="TCS_sensor_his_kinase"/>
</dbReference>
<keyword evidence="5" id="KW-0808">Transferase</keyword>
<dbReference type="PANTHER" id="PTHR45436">
    <property type="entry name" value="SENSOR HISTIDINE KINASE YKOH"/>
    <property type="match status" value="1"/>
</dbReference>
<keyword evidence="7 14" id="KW-0418">Kinase</keyword>
<evidence type="ECO:0000256" key="2">
    <source>
        <dbReference type="ARBA" id="ARBA00004370"/>
    </source>
</evidence>
<protein>
    <recommendedName>
        <fullName evidence="3">histidine kinase</fullName>
        <ecNumber evidence="3">2.7.13.3</ecNumber>
    </recommendedName>
</protein>
<evidence type="ECO:0000256" key="10">
    <source>
        <dbReference type="ARBA" id="ARBA00023136"/>
    </source>
</evidence>
<evidence type="ECO:0000256" key="4">
    <source>
        <dbReference type="ARBA" id="ARBA00022553"/>
    </source>
</evidence>
<dbReference type="GO" id="GO:0005886">
    <property type="term" value="C:plasma membrane"/>
    <property type="evidence" value="ECO:0007669"/>
    <property type="project" value="TreeGrafter"/>
</dbReference>
<feature type="domain" description="HAMP" evidence="13">
    <location>
        <begin position="187"/>
        <end position="238"/>
    </location>
</feature>
<evidence type="ECO:0000256" key="11">
    <source>
        <dbReference type="SAM" id="Phobius"/>
    </source>
</evidence>
<reference evidence="14" key="1">
    <citation type="submission" date="2016-07" db="EMBL/GenBank/DDBJ databases">
        <title>Microvirga ossetica sp. nov. a new species of rhizobia isolated from root nodules of the legume species Vicia alpestris Steven originated from North Ossetia region in the Caucasus.</title>
        <authorList>
            <person name="Safronova V.I."/>
            <person name="Kuznetsova I.G."/>
            <person name="Sazanova A.L."/>
            <person name="Belimov A."/>
            <person name="Andronov E."/>
            <person name="Osledkin Y.S."/>
            <person name="Onishchuk O.P."/>
            <person name="Kurchak O.N."/>
            <person name="Shaposhnikov A.I."/>
            <person name="Willems A."/>
            <person name="Tikhonovich I.A."/>
        </authorList>
    </citation>
    <scope>NUCLEOTIDE SEQUENCE [LARGE SCALE GENOMIC DNA]</scope>
    <source>
        <strain evidence="14">V5/3M</strain>
        <plasmid evidence="14">unnamed1</plasmid>
    </source>
</reference>
<dbReference type="CDD" id="cd00075">
    <property type="entry name" value="HATPase"/>
    <property type="match status" value="1"/>
</dbReference>
<dbReference type="InterPro" id="IPR004358">
    <property type="entry name" value="Sig_transdc_His_kin-like_C"/>
</dbReference>
<dbReference type="CDD" id="cd00082">
    <property type="entry name" value="HisKA"/>
    <property type="match status" value="1"/>
</dbReference>
<dbReference type="GO" id="GO:0000155">
    <property type="term" value="F:phosphorelay sensor kinase activity"/>
    <property type="evidence" value="ECO:0007669"/>
    <property type="project" value="InterPro"/>
</dbReference>
<evidence type="ECO:0000256" key="1">
    <source>
        <dbReference type="ARBA" id="ARBA00000085"/>
    </source>
</evidence>
<evidence type="ECO:0000256" key="5">
    <source>
        <dbReference type="ARBA" id="ARBA00022679"/>
    </source>
</evidence>
<evidence type="ECO:0000256" key="6">
    <source>
        <dbReference type="ARBA" id="ARBA00022692"/>
    </source>
</evidence>
<evidence type="ECO:0000256" key="8">
    <source>
        <dbReference type="ARBA" id="ARBA00022989"/>
    </source>
</evidence>
<gene>
    <name evidence="14" type="ORF">BB934_33040</name>
</gene>
<dbReference type="SMART" id="SM00388">
    <property type="entry name" value="HisKA"/>
    <property type="match status" value="1"/>
</dbReference>
<dbReference type="EC" id="2.7.13.3" evidence="3"/>
<feature type="transmembrane region" description="Helical" evidence="11">
    <location>
        <begin position="167"/>
        <end position="186"/>
    </location>
</feature>
<dbReference type="AlphaFoldDB" id="A0A1B2EST7"/>
<feature type="transmembrane region" description="Helical" evidence="11">
    <location>
        <begin position="12"/>
        <end position="35"/>
    </location>
</feature>
<dbReference type="Gene3D" id="1.10.287.130">
    <property type="match status" value="1"/>
</dbReference>
<keyword evidence="8 11" id="KW-1133">Transmembrane helix</keyword>
<dbReference type="InterPro" id="IPR036097">
    <property type="entry name" value="HisK_dim/P_sf"/>
</dbReference>
<keyword evidence="9" id="KW-0902">Two-component regulatory system</keyword>
<dbReference type="InterPro" id="IPR003661">
    <property type="entry name" value="HisK_dim/P_dom"/>
</dbReference>
<dbReference type="SUPFAM" id="SSF47384">
    <property type="entry name" value="Homodimeric domain of signal transducing histidine kinase"/>
    <property type="match status" value="1"/>
</dbReference>
<sequence length="467" mass="51551">MIRPGRSLYSRIILIIAVVFAAGSVALGTAAWFYARIAADDAYDRLLVGAALQIAESIYAQEGAISVDPPVSAFETLSLSVNDRIFYKVVDPRGEVLTGYDDLAPAGSFADAREPLISDGEYRGFPVRVAVVGRLVSDPVAPGWTHVIVAQTREARASLTRDLTLKALLLVFAMTSLAFMGVLFAVRRALEPLTRVERELRSRDPKDLTPLDLEIPREIQTLVFTINRFMDRLSGRIALMQRFIADAAHQIRTPLAGLASQVDLLTEETRPERREQQLNRVRERTAELGRLTNQLLNHAMIIHRAEIAEFDTIDLAVLARQMLINAVPLSLDRDVDISFKEPPDPVLMRGDAVSLREALSNLIHNALKHGAETRLEVRVFAEDDAAIVEVVDDGPGIPVSEWQQVREPFHTKSATGSGLGLSIAGDVVRAHGGELRFRERSEDGFAVILHFRRLRDAPKPPDSGDAL</sequence>
<dbReference type="KEGG" id="moc:BB934_33040"/>
<comment type="subcellular location">
    <subcellularLocation>
        <location evidence="2">Membrane</location>
    </subcellularLocation>
</comment>
<dbReference type="PRINTS" id="PR00344">
    <property type="entry name" value="BCTRLSENSOR"/>
</dbReference>
<geneLocation type="plasmid" evidence="14">
    <name>unnamed1</name>
</geneLocation>
<dbReference type="InterPro" id="IPR003660">
    <property type="entry name" value="HAMP_dom"/>
</dbReference>
<dbReference type="InterPro" id="IPR005467">
    <property type="entry name" value="His_kinase_dom"/>
</dbReference>
<evidence type="ECO:0000259" key="12">
    <source>
        <dbReference type="PROSITE" id="PS50109"/>
    </source>
</evidence>